<evidence type="ECO:0000313" key="2">
    <source>
        <dbReference type="Proteomes" id="UP001359485"/>
    </source>
</evidence>
<comment type="caution">
    <text evidence="1">The sequence shown here is derived from an EMBL/GenBank/DDBJ whole genome shotgun (WGS) entry which is preliminary data.</text>
</comment>
<accession>A0ABR1AMW0</accession>
<keyword evidence="2" id="KW-1185">Reference proteome</keyword>
<organism evidence="1 2">
    <name type="scientific">Polyplax serrata</name>
    <name type="common">Common mouse louse</name>
    <dbReference type="NCBI Taxonomy" id="468196"/>
    <lineage>
        <taxon>Eukaryota</taxon>
        <taxon>Metazoa</taxon>
        <taxon>Ecdysozoa</taxon>
        <taxon>Arthropoda</taxon>
        <taxon>Hexapoda</taxon>
        <taxon>Insecta</taxon>
        <taxon>Pterygota</taxon>
        <taxon>Neoptera</taxon>
        <taxon>Paraneoptera</taxon>
        <taxon>Psocodea</taxon>
        <taxon>Troctomorpha</taxon>
        <taxon>Phthiraptera</taxon>
        <taxon>Anoplura</taxon>
        <taxon>Polyplacidae</taxon>
        <taxon>Polyplax</taxon>
    </lineage>
</organism>
<proteinExistence type="predicted"/>
<sequence>MAAHCNPAKNFYFSDADEQLTASRKISMARKPGSFLCQLVILAVFLRGTMQTTSPEKEETNADDFDEELYSVINSVRDGSLWTNSRRVRSIELSDKNTNGTNGNWSITDNSLWNDLWWECKRKPSFSCIRTGVFKYLDKSLERTNDVSLTDSLFFRKNNNKINGFCENSEEEKDKCLRYNIEKSKVMAGETSEGSSSDLKEVEINETISTGKSLSLCS</sequence>
<name>A0ABR1AMW0_POLSC</name>
<reference evidence="1 2" key="1">
    <citation type="submission" date="2023-09" db="EMBL/GenBank/DDBJ databases">
        <title>Genomes of two closely related lineages of the louse Polyplax serrata with different host specificities.</title>
        <authorList>
            <person name="Martinu J."/>
            <person name="Tarabai H."/>
            <person name="Stefka J."/>
            <person name="Hypsa V."/>
        </authorList>
    </citation>
    <scope>NUCLEOTIDE SEQUENCE [LARGE SCALE GENOMIC DNA]</scope>
    <source>
        <strain evidence="1">98ZLc_SE</strain>
    </source>
</reference>
<protein>
    <submittedName>
        <fullName evidence="1">Uncharacterized protein</fullName>
    </submittedName>
</protein>
<dbReference type="Proteomes" id="UP001359485">
    <property type="component" value="Unassembled WGS sequence"/>
</dbReference>
<gene>
    <name evidence="1" type="ORF">RUM44_001911</name>
</gene>
<evidence type="ECO:0000313" key="1">
    <source>
        <dbReference type="EMBL" id="KAK6622104.1"/>
    </source>
</evidence>
<dbReference type="EMBL" id="JAWJWF010000047">
    <property type="protein sequence ID" value="KAK6622104.1"/>
    <property type="molecule type" value="Genomic_DNA"/>
</dbReference>